<gene>
    <name evidence="2" type="ORF">GCM10011289_07680</name>
</gene>
<reference evidence="2" key="2">
    <citation type="submission" date="2020-09" db="EMBL/GenBank/DDBJ databases">
        <authorList>
            <person name="Sun Q."/>
            <person name="Kim S."/>
        </authorList>
    </citation>
    <scope>NUCLEOTIDE SEQUENCE</scope>
    <source>
        <strain evidence="2">KCTC 32182</strain>
    </source>
</reference>
<dbReference type="Gene3D" id="3.50.40.10">
    <property type="entry name" value="Phenylalanyl-trna Synthetase, Chain B, domain 3"/>
    <property type="match status" value="1"/>
</dbReference>
<dbReference type="InterPro" id="IPR020825">
    <property type="entry name" value="Phe-tRNA_synthase-like_B3/B4"/>
</dbReference>
<dbReference type="Pfam" id="PF03483">
    <property type="entry name" value="B3_4"/>
    <property type="match status" value="1"/>
</dbReference>
<dbReference type="PANTHER" id="PTHR39209:SF2">
    <property type="entry name" value="CYTOPLASMIC PROTEIN"/>
    <property type="match status" value="1"/>
</dbReference>
<feature type="domain" description="B3/B4 tRNA-binding" evidence="1">
    <location>
        <begin position="51"/>
        <end position="203"/>
    </location>
</feature>
<dbReference type="RefSeq" id="WP_189531404.1">
    <property type="nucleotide sequence ID" value="NZ_BMYX01000003.1"/>
</dbReference>
<dbReference type="InterPro" id="IPR005146">
    <property type="entry name" value="B3/B4_tRNA-bd"/>
</dbReference>
<reference evidence="2" key="1">
    <citation type="journal article" date="2014" name="Int. J. Syst. Evol. Microbiol.">
        <title>Complete genome sequence of Corynebacterium casei LMG S-19264T (=DSM 44701T), isolated from a smear-ripened cheese.</title>
        <authorList>
            <consortium name="US DOE Joint Genome Institute (JGI-PGF)"/>
            <person name="Walter F."/>
            <person name="Albersmeier A."/>
            <person name="Kalinowski J."/>
            <person name="Ruckert C."/>
        </authorList>
    </citation>
    <scope>NUCLEOTIDE SEQUENCE</scope>
    <source>
        <strain evidence="2">KCTC 32182</strain>
    </source>
</reference>
<name>A0A918NZ79_9NEIS</name>
<dbReference type="GO" id="GO:0003723">
    <property type="term" value="F:RNA binding"/>
    <property type="evidence" value="ECO:0007669"/>
    <property type="project" value="InterPro"/>
</dbReference>
<evidence type="ECO:0000313" key="2">
    <source>
        <dbReference type="EMBL" id="GGY07669.1"/>
    </source>
</evidence>
<protein>
    <recommendedName>
        <fullName evidence="1">B3/B4 tRNA-binding domain-containing protein</fullName>
    </recommendedName>
</protein>
<dbReference type="GO" id="GO:0004826">
    <property type="term" value="F:phenylalanine-tRNA ligase activity"/>
    <property type="evidence" value="ECO:0007669"/>
    <property type="project" value="InterPro"/>
</dbReference>
<comment type="caution">
    <text evidence="2">The sequence shown here is derived from an EMBL/GenBank/DDBJ whole genome shotgun (WGS) entry which is preliminary data.</text>
</comment>
<accession>A0A918NZ79</accession>
<dbReference type="EMBL" id="BMYX01000003">
    <property type="protein sequence ID" value="GGY07669.1"/>
    <property type="molecule type" value="Genomic_DNA"/>
</dbReference>
<dbReference type="SMART" id="SM00873">
    <property type="entry name" value="B3_4"/>
    <property type="match status" value="1"/>
</dbReference>
<sequence length="221" mass="24310">MKLSLSDALLTVLPEMSVHAMYARAIDLESLAKLPFAPPSLGETEGAELIDRWKKLYKSLPCDKAARSSIEYLIKCARKGKLRPILPPVDVYNMASLLAFSPFGGENVHTMRGGLTLDCAKGGEPFVPLGKDQVQEALPGEVIWVDGARRVVCRAMNWIESDLHKLTAETRDIIFVSERPSGEFPSPQPGFDYLADLFGPHCERLERFVLDASNPAVTVAV</sequence>
<dbReference type="Proteomes" id="UP000645257">
    <property type="component" value="Unassembled WGS sequence"/>
</dbReference>
<evidence type="ECO:0000259" key="1">
    <source>
        <dbReference type="SMART" id="SM00873"/>
    </source>
</evidence>
<evidence type="ECO:0000313" key="3">
    <source>
        <dbReference type="Proteomes" id="UP000645257"/>
    </source>
</evidence>
<dbReference type="PANTHER" id="PTHR39209">
    <property type="match status" value="1"/>
</dbReference>
<proteinExistence type="predicted"/>
<dbReference type="SUPFAM" id="SSF56037">
    <property type="entry name" value="PheT/TilS domain"/>
    <property type="match status" value="1"/>
</dbReference>
<organism evidence="2 3">
    <name type="scientific">Paludibacterium paludis</name>
    <dbReference type="NCBI Taxonomy" id="1225769"/>
    <lineage>
        <taxon>Bacteria</taxon>
        <taxon>Pseudomonadati</taxon>
        <taxon>Pseudomonadota</taxon>
        <taxon>Betaproteobacteria</taxon>
        <taxon>Neisseriales</taxon>
        <taxon>Chromobacteriaceae</taxon>
        <taxon>Paludibacterium</taxon>
    </lineage>
</organism>
<keyword evidence="3" id="KW-1185">Reference proteome</keyword>
<dbReference type="AlphaFoldDB" id="A0A918NZ79"/>